<organism evidence="1 2">
    <name type="scientific">Nitrobacter hamburgensis (strain DSM 10229 / NCIMB 13809 / X14)</name>
    <dbReference type="NCBI Taxonomy" id="323097"/>
    <lineage>
        <taxon>Bacteria</taxon>
        <taxon>Pseudomonadati</taxon>
        <taxon>Pseudomonadota</taxon>
        <taxon>Alphaproteobacteria</taxon>
        <taxon>Hyphomicrobiales</taxon>
        <taxon>Nitrobacteraceae</taxon>
        <taxon>Nitrobacter</taxon>
    </lineage>
</organism>
<dbReference type="AlphaFoldDB" id="Q1QI81"/>
<dbReference type="HOGENOM" id="CLU_093142_0_0_5"/>
<gene>
    <name evidence="1" type="ordered locus">Nham_3334</name>
</gene>
<name>Q1QI81_NITHX</name>
<dbReference type="STRING" id="323097.Nham_3334"/>
<dbReference type="KEGG" id="nha:Nham_3334"/>
<reference evidence="1 2" key="1">
    <citation type="submission" date="2006-03" db="EMBL/GenBank/DDBJ databases">
        <title>Complete sequence of chromosome of Nitrobacter hamburgensis X14.</title>
        <authorList>
            <consortium name="US DOE Joint Genome Institute"/>
            <person name="Copeland A."/>
            <person name="Lucas S."/>
            <person name="Lapidus A."/>
            <person name="Barry K."/>
            <person name="Detter J.C."/>
            <person name="Glavina del Rio T."/>
            <person name="Hammon N."/>
            <person name="Israni S."/>
            <person name="Dalin E."/>
            <person name="Tice H."/>
            <person name="Pitluck S."/>
            <person name="Chain P."/>
            <person name="Malfatti S."/>
            <person name="Shin M."/>
            <person name="Vergez L."/>
            <person name="Schmutz J."/>
            <person name="Larimer F."/>
            <person name="Land M."/>
            <person name="Hauser L."/>
            <person name="Kyrpides N."/>
            <person name="Ivanova N."/>
            <person name="Ward B."/>
            <person name="Arp D."/>
            <person name="Klotz M."/>
            <person name="Stein L."/>
            <person name="O'Mullan G."/>
            <person name="Starkenburg S."/>
            <person name="Sayavedra L."/>
            <person name="Poret-Peterson A.T."/>
            <person name="Gentry M.E."/>
            <person name="Bruce D."/>
            <person name="Richardson P."/>
        </authorList>
    </citation>
    <scope>NUCLEOTIDE SEQUENCE [LARGE SCALE GENOMIC DNA]</scope>
    <source>
        <strain evidence="2">DSM 10229 / NCIMB 13809 / X14</strain>
    </source>
</reference>
<dbReference type="RefSeq" id="WP_011511719.1">
    <property type="nucleotide sequence ID" value="NC_007964.1"/>
</dbReference>
<evidence type="ECO:0000313" key="2">
    <source>
        <dbReference type="Proteomes" id="UP000001953"/>
    </source>
</evidence>
<protein>
    <submittedName>
        <fullName evidence="1">Uncharacterized protein</fullName>
    </submittedName>
</protein>
<dbReference type="Proteomes" id="UP000001953">
    <property type="component" value="Chromosome"/>
</dbReference>
<keyword evidence="2" id="KW-1185">Reference proteome</keyword>
<sequence>MLGRTALRMAAIEALKGNTLVGGNVLDSEIGALDVGADGNLRTDQEKPFISVYVEGAKLEGGADIRALHRSGPTELVIEIGITAAMVETNAETGESSIVGLQIPPTDPAFEFFLECTARQVVNALTDPGNAWAEIWRGLSSGVARIERRRTADATHGVRIAAHQIIITVDLLPDPVYGEPVAATSIWQKFFDKLATSTDPVTVKKRAAMLALLGDPDATLNSEARGDGSA</sequence>
<dbReference type="EMBL" id="CP000319">
    <property type="protein sequence ID" value="ABE64066.1"/>
    <property type="molecule type" value="Genomic_DNA"/>
</dbReference>
<accession>Q1QI81</accession>
<dbReference type="eggNOG" id="ENOG5032RWM">
    <property type="taxonomic scope" value="Bacteria"/>
</dbReference>
<proteinExistence type="predicted"/>
<evidence type="ECO:0000313" key="1">
    <source>
        <dbReference type="EMBL" id="ABE64066.1"/>
    </source>
</evidence>